<reference evidence="2" key="1">
    <citation type="submission" date="2015-10" db="EMBL/GenBank/DDBJ databases">
        <authorList>
            <person name="Crossman L.C."/>
        </authorList>
    </citation>
    <scope>NUCLEOTIDE SEQUENCE [LARGE SCALE GENOMIC DNA]</scope>
    <source>
        <strain evidence="2">20-2</strain>
    </source>
</reference>
<evidence type="ECO:0000313" key="2">
    <source>
        <dbReference type="Proteomes" id="UP000235484"/>
    </source>
</evidence>
<gene>
    <name evidence="1" type="ORF">LRLP16767_LR202_01340</name>
</gene>
<protein>
    <submittedName>
        <fullName evidence="1">Uncharacterized protein</fullName>
    </submittedName>
</protein>
<dbReference type="AlphaFoldDB" id="A0A0U5JYK3"/>
<sequence>MDNNWKTIHEVATDFDIKLTTLRNFLSRGNYLGEHAFKKNGNKFIITKNDKKIILINGRKTILLSPNFVDYLAERFGADFPVANHLRKIGKQTLRSLRDPNLTENQLNYRFYKFQNEVDKEVKKLEEQLRNQN</sequence>
<dbReference type="RefSeq" id="WP_102816487.1">
    <property type="nucleotide sequence ID" value="NZ_LN887619.1"/>
</dbReference>
<accession>A0A0U5JYK3</accession>
<dbReference type="EMBL" id="LN887619">
    <property type="protein sequence ID" value="CUR41278.1"/>
    <property type="molecule type" value="Genomic_DNA"/>
</dbReference>
<proteinExistence type="predicted"/>
<organism evidence="1 2">
    <name type="scientific">Limosilactobacillus reuteri</name>
    <name type="common">Lactobacillus reuteri</name>
    <dbReference type="NCBI Taxonomy" id="1598"/>
    <lineage>
        <taxon>Bacteria</taxon>
        <taxon>Bacillati</taxon>
        <taxon>Bacillota</taxon>
        <taxon>Bacilli</taxon>
        <taxon>Lactobacillales</taxon>
        <taxon>Lactobacillaceae</taxon>
        <taxon>Limosilactobacillus</taxon>
    </lineage>
</organism>
<evidence type="ECO:0000313" key="1">
    <source>
        <dbReference type="EMBL" id="CUR41278.1"/>
    </source>
</evidence>
<dbReference type="Proteomes" id="UP000235484">
    <property type="component" value="Unassembled WGS sequence"/>
</dbReference>
<name>A0A0U5JYK3_LIMRT</name>